<evidence type="ECO:0000313" key="4">
    <source>
        <dbReference type="EMBL" id="ACT48796.1"/>
    </source>
</evidence>
<protein>
    <submittedName>
        <fullName evidence="4">VacJ family lipoprotein</fullName>
    </submittedName>
</protein>
<dbReference type="Pfam" id="PF04333">
    <property type="entry name" value="MlaA"/>
    <property type="match status" value="1"/>
</dbReference>
<keyword evidence="2 3" id="KW-0732">Signal</keyword>
<dbReference type="AlphaFoldDB" id="C6WXZ7"/>
<dbReference type="PROSITE" id="PS51257">
    <property type="entry name" value="PROKAR_LIPOPROTEIN"/>
    <property type="match status" value="1"/>
</dbReference>
<dbReference type="STRING" id="583345.Mmol_1893"/>
<reference evidence="5" key="1">
    <citation type="submission" date="2009-07" db="EMBL/GenBank/DDBJ databases">
        <title>Complete sequence of Methylotenera mobilis JLW8.</title>
        <authorList>
            <consortium name="US DOE Joint Genome Institute"/>
            <person name="Lucas S."/>
            <person name="Copeland A."/>
            <person name="Lapidus A."/>
            <person name="Glavina del Rio T."/>
            <person name="Tice H."/>
            <person name="Bruce D."/>
            <person name="Goodwin L."/>
            <person name="Pitluck S."/>
            <person name="LaButti K.M."/>
            <person name="Clum A."/>
            <person name="Larimer F."/>
            <person name="Land M."/>
            <person name="Hauser L."/>
            <person name="Kyrpides N."/>
            <person name="Mikhailova N."/>
            <person name="Kayluzhnaya M."/>
            <person name="Chistoserdova L."/>
        </authorList>
    </citation>
    <scope>NUCLEOTIDE SEQUENCE [LARGE SCALE GENOMIC DNA]</scope>
    <source>
        <strain evidence="5">JLW8 / ATCC BAA-1282 / DSM 17540</strain>
    </source>
</reference>
<organism evidence="4 5">
    <name type="scientific">Methylotenera mobilis (strain JLW8 / ATCC BAA-1282 / DSM 17540)</name>
    <dbReference type="NCBI Taxonomy" id="583345"/>
    <lineage>
        <taxon>Bacteria</taxon>
        <taxon>Pseudomonadati</taxon>
        <taxon>Pseudomonadota</taxon>
        <taxon>Betaproteobacteria</taxon>
        <taxon>Nitrosomonadales</taxon>
        <taxon>Methylophilaceae</taxon>
        <taxon>Methylotenera</taxon>
    </lineage>
</organism>
<feature type="chain" id="PRO_5002973181" evidence="3">
    <location>
        <begin position="28"/>
        <end position="250"/>
    </location>
</feature>
<dbReference type="InterPro" id="IPR007428">
    <property type="entry name" value="MlaA"/>
</dbReference>
<dbReference type="GO" id="GO:0016020">
    <property type="term" value="C:membrane"/>
    <property type="evidence" value="ECO:0007669"/>
    <property type="project" value="InterPro"/>
</dbReference>
<dbReference type="PANTHER" id="PTHR30035">
    <property type="entry name" value="LIPOPROTEIN VACJ-RELATED"/>
    <property type="match status" value="1"/>
</dbReference>
<gene>
    <name evidence="4" type="ordered locus">Mmol_1893</name>
</gene>
<name>C6WXZ7_METML</name>
<comment type="similarity">
    <text evidence="1">Belongs to the MlaA family.</text>
</comment>
<keyword evidence="5" id="KW-1185">Reference proteome</keyword>
<dbReference type="RefSeq" id="WP_015832831.1">
    <property type="nucleotide sequence ID" value="NC_012968.1"/>
</dbReference>
<dbReference type="HOGENOM" id="CLU_059326_1_1_4"/>
<dbReference type="PRINTS" id="PR01805">
    <property type="entry name" value="VACJLIPOPROT"/>
</dbReference>
<dbReference type="eggNOG" id="COG2853">
    <property type="taxonomic scope" value="Bacteria"/>
</dbReference>
<keyword evidence="4" id="KW-0449">Lipoprotein</keyword>
<sequence length="250" mass="27634">MYKKISYLFTSCLLAMMVTGCASQANKDPLESVNRGIYKFNDVADKAVLKPVATAYKNVAPTPVRLGVNNFFSNLGTLTNVLNNLLQFKFANAFSEAGRFVINSTFGIAGFIDVAGMDKVPVHKEDFGQTLGYWGVGPGAYLVLPIAGPSSVRDATGWFVDLSTTDPITYTHNIGQVRLHNQLRAAQFIDKRTELLDAKDLVDDASLDPYAFMRDAYLQRRASLVQDGLVPSELIKDEFFEDEKENKDAK</sequence>
<evidence type="ECO:0000256" key="3">
    <source>
        <dbReference type="SAM" id="SignalP"/>
    </source>
</evidence>
<feature type="signal peptide" evidence="3">
    <location>
        <begin position="1"/>
        <end position="27"/>
    </location>
</feature>
<dbReference type="Proteomes" id="UP000002742">
    <property type="component" value="Chromosome"/>
</dbReference>
<evidence type="ECO:0000256" key="1">
    <source>
        <dbReference type="ARBA" id="ARBA00010634"/>
    </source>
</evidence>
<reference evidence="4 5" key="2">
    <citation type="journal article" date="2011" name="J. Bacteriol.">
        <title>Genomes of three methylotrophs from a single niche uncover genetic and metabolic divergence of Methylophilaceae.</title>
        <authorList>
            <person name="Lapidus A."/>
            <person name="Clum A."/>
            <person name="Labutti K."/>
            <person name="Kaluzhnaya M.G."/>
            <person name="Lim S."/>
            <person name="Beck D.A."/>
            <person name="Glavina Del Rio T."/>
            <person name="Nolan M."/>
            <person name="Mavromatis K."/>
            <person name="Huntemann M."/>
            <person name="Lucas S."/>
            <person name="Lidstrom M.E."/>
            <person name="Ivanova N."/>
            <person name="Chistoserdova L."/>
        </authorList>
    </citation>
    <scope>NUCLEOTIDE SEQUENCE [LARGE SCALE GENOMIC DNA]</scope>
    <source>
        <strain evidence="5">JLW8 / ATCC BAA-1282 / DSM 17540</strain>
    </source>
</reference>
<dbReference type="PANTHER" id="PTHR30035:SF3">
    <property type="entry name" value="INTERMEMBRANE PHOSPHOLIPID TRANSPORT SYSTEM LIPOPROTEIN MLAA"/>
    <property type="match status" value="1"/>
</dbReference>
<proteinExistence type="inferred from homology"/>
<evidence type="ECO:0000313" key="5">
    <source>
        <dbReference type="Proteomes" id="UP000002742"/>
    </source>
</evidence>
<dbReference type="GO" id="GO:0120010">
    <property type="term" value="P:intermembrane phospholipid transfer"/>
    <property type="evidence" value="ECO:0007669"/>
    <property type="project" value="TreeGrafter"/>
</dbReference>
<dbReference type="OrthoDB" id="9785326at2"/>
<dbReference type="KEGG" id="mmb:Mmol_1893"/>
<dbReference type="EMBL" id="CP001672">
    <property type="protein sequence ID" value="ACT48796.1"/>
    <property type="molecule type" value="Genomic_DNA"/>
</dbReference>
<accession>C6WXZ7</accession>
<evidence type="ECO:0000256" key="2">
    <source>
        <dbReference type="ARBA" id="ARBA00022729"/>
    </source>
</evidence>